<dbReference type="Pfam" id="PF13639">
    <property type="entry name" value="zf-RING_2"/>
    <property type="match status" value="1"/>
</dbReference>
<proteinExistence type="predicted"/>
<evidence type="ECO:0000256" key="1">
    <source>
        <dbReference type="ARBA" id="ARBA00000900"/>
    </source>
</evidence>
<evidence type="ECO:0000256" key="2">
    <source>
        <dbReference type="ARBA" id="ARBA00012483"/>
    </source>
</evidence>
<accession>A0ABD3ILV5</accession>
<dbReference type="InterPro" id="IPR001841">
    <property type="entry name" value="Znf_RING"/>
</dbReference>
<feature type="compositionally biased region" description="Polar residues" evidence="9">
    <location>
        <begin position="239"/>
        <end position="250"/>
    </location>
</feature>
<dbReference type="PANTHER" id="PTHR46463:SF27">
    <property type="entry name" value="OS03G0788800 PROTEIN"/>
    <property type="match status" value="1"/>
</dbReference>
<dbReference type="SMART" id="SM00184">
    <property type="entry name" value="RING"/>
    <property type="match status" value="1"/>
</dbReference>
<dbReference type="PROSITE" id="PS50089">
    <property type="entry name" value="ZF_RING_2"/>
    <property type="match status" value="1"/>
</dbReference>
<dbReference type="FunFam" id="3.30.40.10:FF:000705">
    <property type="entry name" value="E3 ubiquitin-protein ligase RHF2A isoform X1"/>
    <property type="match status" value="1"/>
</dbReference>
<feature type="compositionally biased region" description="Low complexity" evidence="9">
    <location>
        <begin position="226"/>
        <end position="238"/>
    </location>
</feature>
<keyword evidence="12" id="KW-1185">Reference proteome</keyword>
<evidence type="ECO:0000256" key="5">
    <source>
        <dbReference type="ARBA" id="ARBA00022771"/>
    </source>
</evidence>
<dbReference type="PANTHER" id="PTHR46463">
    <property type="entry name" value="ZINC FINGER, RING/FYVE/PHD-TYPE"/>
    <property type="match status" value="1"/>
</dbReference>
<keyword evidence="7" id="KW-0862">Zinc</keyword>
<keyword evidence="5 8" id="KW-0863">Zinc-finger</keyword>
<name>A0ABD3ILV5_EUCGL</name>
<feature type="region of interest" description="Disordered" evidence="9">
    <location>
        <begin position="345"/>
        <end position="388"/>
    </location>
</feature>
<gene>
    <name evidence="11" type="ORF">ACJRO7_007678</name>
</gene>
<feature type="region of interest" description="Disordered" evidence="9">
    <location>
        <begin position="224"/>
        <end position="268"/>
    </location>
</feature>
<dbReference type="SUPFAM" id="SSF57850">
    <property type="entry name" value="RING/U-box"/>
    <property type="match status" value="1"/>
</dbReference>
<dbReference type="InterPro" id="IPR013083">
    <property type="entry name" value="Znf_RING/FYVE/PHD"/>
</dbReference>
<evidence type="ECO:0000256" key="3">
    <source>
        <dbReference type="ARBA" id="ARBA00022679"/>
    </source>
</evidence>
<sequence length="388" mass="41995">MEVLDEEAKRAGDLMTSAAAFVEGGIQEANDDACSICLEEFCDSDPSTVTCCKHEFHLQCILEWCQRSSQCPMCWQPISLKDPSSQELLDAVERERNIRLAPRNPTIFHHPALGDFELQHLPVGANDAELEERIIQHLAAAAAMGRAHHLSRREGHRGRPSGHGRPHFLVFSAHPNGAHSGHVSGSVVQVEGESQPAAVSVARTSVPIESTGDDSPRQILIQTDQVSSSTSGSPVTPTNRQGISLYSRSSAGHPPSPTQDRAGPSEFQTISESLKSKWNAVSMRYKESLNKSTKGWRERLFPRHTSVADHNTEVRREVVAGINNVPHMMGNLEIRDNSVGNIATESSNQSANCSADEAAIQSSAENREENPSNEVSSSAASAASSVSI</sequence>
<feature type="region of interest" description="Disordered" evidence="9">
    <location>
        <begin position="146"/>
        <end position="183"/>
    </location>
</feature>
<dbReference type="AlphaFoldDB" id="A0ABD3ILV5"/>
<feature type="domain" description="RING-type" evidence="10">
    <location>
        <begin position="34"/>
        <end position="74"/>
    </location>
</feature>
<evidence type="ECO:0000259" key="10">
    <source>
        <dbReference type="PROSITE" id="PS50089"/>
    </source>
</evidence>
<evidence type="ECO:0000313" key="12">
    <source>
        <dbReference type="Proteomes" id="UP001634007"/>
    </source>
</evidence>
<evidence type="ECO:0000256" key="9">
    <source>
        <dbReference type="SAM" id="MobiDB-lite"/>
    </source>
</evidence>
<dbReference type="Proteomes" id="UP001634007">
    <property type="component" value="Unassembled WGS sequence"/>
</dbReference>
<comment type="caution">
    <text evidence="11">The sequence shown here is derived from an EMBL/GenBank/DDBJ whole genome shotgun (WGS) entry which is preliminary data.</text>
</comment>
<evidence type="ECO:0000256" key="4">
    <source>
        <dbReference type="ARBA" id="ARBA00022723"/>
    </source>
</evidence>
<dbReference type="EC" id="2.3.2.27" evidence="2"/>
<keyword evidence="3" id="KW-0808">Transferase</keyword>
<dbReference type="GO" id="GO:0061630">
    <property type="term" value="F:ubiquitin protein ligase activity"/>
    <property type="evidence" value="ECO:0007669"/>
    <property type="project" value="UniProtKB-EC"/>
</dbReference>
<comment type="catalytic activity">
    <reaction evidence="1">
        <text>S-ubiquitinyl-[E2 ubiquitin-conjugating enzyme]-L-cysteine + [acceptor protein]-L-lysine = [E2 ubiquitin-conjugating enzyme]-L-cysteine + N(6)-ubiquitinyl-[acceptor protein]-L-lysine.</text>
        <dbReference type="EC" id="2.3.2.27"/>
    </reaction>
</comment>
<reference evidence="11 12" key="1">
    <citation type="submission" date="2024-11" db="EMBL/GenBank/DDBJ databases">
        <title>Chromosome-level genome assembly of Eucalyptus globulus Labill. provides insights into its genome evolution.</title>
        <authorList>
            <person name="Li X."/>
        </authorList>
    </citation>
    <scope>NUCLEOTIDE SEQUENCE [LARGE SCALE GENOMIC DNA]</scope>
    <source>
        <strain evidence="11">CL2024</strain>
        <tissue evidence="11">Fresh tender leaves</tissue>
    </source>
</reference>
<keyword evidence="4" id="KW-0479">Metal-binding</keyword>
<feature type="compositionally biased region" description="Low complexity" evidence="9">
    <location>
        <begin position="375"/>
        <end position="388"/>
    </location>
</feature>
<dbReference type="Gene3D" id="3.30.40.10">
    <property type="entry name" value="Zinc/RING finger domain, C3HC4 (zinc finger)"/>
    <property type="match status" value="1"/>
</dbReference>
<organism evidence="11 12">
    <name type="scientific">Eucalyptus globulus</name>
    <name type="common">Tasmanian blue gum</name>
    <dbReference type="NCBI Taxonomy" id="34317"/>
    <lineage>
        <taxon>Eukaryota</taxon>
        <taxon>Viridiplantae</taxon>
        <taxon>Streptophyta</taxon>
        <taxon>Embryophyta</taxon>
        <taxon>Tracheophyta</taxon>
        <taxon>Spermatophyta</taxon>
        <taxon>Magnoliopsida</taxon>
        <taxon>eudicotyledons</taxon>
        <taxon>Gunneridae</taxon>
        <taxon>Pentapetalae</taxon>
        <taxon>rosids</taxon>
        <taxon>malvids</taxon>
        <taxon>Myrtales</taxon>
        <taxon>Myrtaceae</taxon>
        <taxon>Myrtoideae</taxon>
        <taxon>Eucalypteae</taxon>
        <taxon>Eucalyptus</taxon>
    </lineage>
</organism>
<evidence type="ECO:0000313" key="11">
    <source>
        <dbReference type="EMBL" id="KAL3715957.1"/>
    </source>
</evidence>
<evidence type="ECO:0000256" key="7">
    <source>
        <dbReference type="ARBA" id="ARBA00022833"/>
    </source>
</evidence>
<dbReference type="EMBL" id="JBJKBG010000011">
    <property type="protein sequence ID" value="KAL3715957.1"/>
    <property type="molecule type" value="Genomic_DNA"/>
</dbReference>
<feature type="compositionally biased region" description="Basic residues" evidence="9">
    <location>
        <begin position="146"/>
        <end position="166"/>
    </location>
</feature>
<evidence type="ECO:0000256" key="8">
    <source>
        <dbReference type="PROSITE-ProRule" id="PRU00175"/>
    </source>
</evidence>
<dbReference type="GO" id="GO:0008270">
    <property type="term" value="F:zinc ion binding"/>
    <property type="evidence" value="ECO:0007669"/>
    <property type="project" value="UniProtKB-KW"/>
</dbReference>
<evidence type="ECO:0000256" key="6">
    <source>
        <dbReference type="ARBA" id="ARBA00022786"/>
    </source>
</evidence>
<protein>
    <recommendedName>
        <fullName evidence="2">RING-type E3 ubiquitin transferase</fullName>
        <ecNumber evidence="2">2.3.2.27</ecNumber>
    </recommendedName>
</protein>
<keyword evidence="6" id="KW-0833">Ubl conjugation pathway</keyword>